<dbReference type="CDD" id="cd13397">
    <property type="entry name" value="ASKHA_NBD_actin_Arp-T1-3"/>
    <property type="match status" value="1"/>
</dbReference>
<evidence type="ECO:0008006" key="10">
    <source>
        <dbReference type="Google" id="ProtNLM"/>
    </source>
</evidence>
<evidence type="ECO:0000256" key="4">
    <source>
        <dbReference type="ARBA" id="ARBA00022840"/>
    </source>
</evidence>
<keyword evidence="5" id="KW-0007">Acetylation</keyword>
<accession>A0A8K0P164</accession>
<dbReference type="GO" id="GO:0005524">
    <property type="term" value="F:ATP binding"/>
    <property type="evidence" value="ECO:0007669"/>
    <property type="project" value="UniProtKB-KW"/>
</dbReference>
<evidence type="ECO:0000313" key="9">
    <source>
        <dbReference type="Proteomes" id="UP000792457"/>
    </source>
</evidence>
<dbReference type="GO" id="GO:0005737">
    <property type="term" value="C:cytoplasm"/>
    <property type="evidence" value="ECO:0007669"/>
    <property type="project" value="UniProtKB-SubCell"/>
</dbReference>
<name>A0A8K0P164_LADFU</name>
<dbReference type="InterPro" id="IPR004000">
    <property type="entry name" value="Actin"/>
</dbReference>
<organism evidence="8 9">
    <name type="scientific">Ladona fulva</name>
    <name type="common">Scarce chaser dragonfly</name>
    <name type="synonym">Libellula fulva</name>
    <dbReference type="NCBI Taxonomy" id="123851"/>
    <lineage>
        <taxon>Eukaryota</taxon>
        <taxon>Metazoa</taxon>
        <taxon>Ecdysozoa</taxon>
        <taxon>Arthropoda</taxon>
        <taxon>Hexapoda</taxon>
        <taxon>Insecta</taxon>
        <taxon>Pterygota</taxon>
        <taxon>Palaeoptera</taxon>
        <taxon>Odonata</taxon>
        <taxon>Epiprocta</taxon>
        <taxon>Anisoptera</taxon>
        <taxon>Libelluloidea</taxon>
        <taxon>Libellulidae</taxon>
        <taxon>Ladona</taxon>
    </lineage>
</organism>
<evidence type="ECO:0000256" key="5">
    <source>
        <dbReference type="ARBA" id="ARBA00022990"/>
    </source>
</evidence>
<keyword evidence="3" id="KW-0547">Nucleotide-binding</keyword>
<dbReference type="FunFam" id="3.30.420.40:FF:000291">
    <property type="entry name" value="Actin, alpha skeletal muscle"/>
    <property type="match status" value="1"/>
</dbReference>
<gene>
    <name evidence="8" type="ORF">J437_LFUL007923</name>
</gene>
<dbReference type="SUPFAM" id="SSF53067">
    <property type="entry name" value="Actin-like ATPase domain"/>
    <property type="match status" value="2"/>
</dbReference>
<evidence type="ECO:0000256" key="2">
    <source>
        <dbReference type="ARBA" id="ARBA00022490"/>
    </source>
</evidence>
<comment type="subcellular location">
    <subcellularLocation>
        <location evidence="1">Cytoplasm</location>
    </subcellularLocation>
</comment>
<keyword evidence="9" id="KW-1185">Reference proteome</keyword>
<dbReference type="InterPro" id="IPR020902">
    <property type="entry name" value="Actin/actin-like_CS"/>
</dbReference>
<dbReference type="InterPro" id="IPR043129">
    <property type="entry name" value="ATPase_NBD"/>
</dbReference>
<evidence type="ECO:0000256" key="1">
    <source>
        <dbReference type="ARBA" id="ARBA00004496"/>
    </source>
</evidence>
<evidence type="ECO:0000256" key="3">
    <source>
        <dbReference type="ARBA" id="ARBA00022741"/>
    </source>
</evidence>
<sequence length="382" mass="42562">MCDDELRAIVIDNGSGVVKAGFAGEEMPEAIFPCTVGRPRYSGVLAGINLRDSYIGNDADAKRGMLHLSHPVEHGVVNNWDDMEKIWHYTFYHRLRAAPEEHPVLMTEPPLNPKKNRERMASVMFESFGVPAFYVSIQAVLSIFASGRAIGMILDSGDGVTHFVPIYQGYAITHAVNRLNLGGRELTGYLGHLMTSRGRSFSTTAELEIARDIKEKLCYVATDYKEELKKTNIPMDYTLPDGQHCFLVFRQEKVISIEKEKFQTPEALFRPHLLGLDNQGIQDLVHESISKCDRDIRKGLMTNVILSGGSTMFPGFAERLVAELKTLSPAGANVKVVAPPDRKYAVWIGGSMLASLSTFMKIVISKKEYDECGPNIVNRKCF</sequence>
<dbReference type="PANTHER" id="PTHR11937">
    <property type="entry name" value="ACTIN"/>
    <property type="match status" value="1"/>
</dbReference>
<dbReference type="Proteomes" id="UP000792457">
    <property type="component" value="Unassembled WGS sequence"/>
</dbReference>
<dbReference type="Pfam" id="PF00022">
    <property type="entry name" value="Actin"/>
    <property type="match status" value="1"/>
</dbReference>
<proteinExistence type="inferred from homology"/>
<dbReference type="FunFam" id="3.90.640.10:FF:000007">
    <property type="entry name" value="Actin like 7B"/>
    <property type="match status" value="1"/>
</dbReference>
<keyword evidence="2" id="KW-0963">Cytoplasm</keyword>
<dbReference type="PROSITE" id="PS01132">
    <property type="entry name" value="ACTINS_ACT_LIKE"/>
    <property type="match status" value="1"/>
</dbReference>
<comment type="similarity">
    <text evidence="7">Belongs to the actin family.</text>
</comment>
<evidence type="ECO:0000256" key="6">
    <source>
        <dbReference type="ARBA" id="ARBA00023097"/>
    </source>
</evidence>
<dbReference type="Gene3D" id="3.90.640.10">
    <property type="entry name" value="Actin, Chain A, domain 4"/>
    <property type="match status" value="1"/>
</dbReference>
<keyword evidence="4" id="KW-0067">ATP-binding</keyword>
<dbReference type="OrthoDB" id="7340501at2759"/>
<keyword evidence="6" id="KW-0558">Oxidation</keyword>
<evidence type="ECO:0000313" key="8">
    <source>
        <dbReference type="EMBL" id="KAG8229237.1"/>
    </source>
</evidence>
<dbReference type="SMART" id="SM00268">
    <property type="entry name" value="ACTIN"/>
    <property type="match status" value="1"/>
</dbReference>
<dbReference type="EMBL" id="KZ308418">
    <property type="protein sequence ID" value="KAG8229237.1"/>
    <property type="molecule type" value="Genomic_DNA"/>
</dbReference>
<dbReference type="Gene3D" id="3.30.420.40">
    <property type="match status" value="2"/>
</dbReference>
<dbReference type="AlphaFoldDB" id="A0A8K0P164"/>
<evidence type="ECO:0000256" key="7">
    <source>
        <dbReference type="RuleBase" id="RU000487"/>
    </source>
</evidence>
<reference evidence="8" key="2">
    <citation type="submission" date="2017-10" db="EMBL/GenBank/DDBJ databases">
        <title>Ladona fulva Genome sequencing and assembly.</title>
        <authorList>
            <person name="Murali S."/>
            <person name="Richards S."/>
            <person name="Bandaranaike D."/>
            <person name="Bellair M."/>
            <person name="Blankenburg K."/>
            <person name="Chao H."/>
            <person name="Dinh H."/>
            <person name="Doddapaneni H."/>
            <person name="Dugan-Rocha S."/>
            <person name="Elkadiri S."/>
            <person name="Gnanaolivu R."/>
            <person name="Hernandez B."/>
            <person name="Skinner E."/>
            <person name="Javaid M."/>
            <person name="Lee S."/>
            <person name="Li M."/>
            <person name="Ming W."/>
            <person name="Munidasa M."/>
            <person name="Muniz J."/>
            <person name="Nguyen L."/>
            <person name="Hughes D."/>
            <person name="Osuji N."/>
            <person name="Pu L.-L."/>
            <person name="Puazo M."/>
            <person name="Qu C."/>
            <person name="Quiroz J."/>
            <person name="Raj R."/>
            <person name="Weissenberger G."/>
            <person name="Xin Y."/>
            <person name="Zou X."/>
            <person name="Han Y."/>
            <person name="Worley K."/>
            <person name="Muzny D."/>
            <person name="Gibbs R."/>
        </authorList>
    </citation>
    <scope>NUCLEOTIDE SEQUENCE</scope>
    <source>
        <strain evidence="8">Sampled in the wild</strain>
    </source>
</reference>
<comment type="caution">
    <text evidence="8">The sequence shown here is derived from an EMBL/GenBank/DDBJ whole genome shotgun (WGS) entry which is preliminary data.</text>
</comment>
<reference evidence="8" key="1">
    <citation type="submission" date="2013-04" db="EMBL/GenBank/DDBJ databases">
        <authorList>
            <person name="Qu J."/>
            <person name="Murali S.C."/>
            <person name="Bandaranaike D."/>
            <person name="Bellair M."/>
            <person name="Blankenburg K."/>
            <person name="Chao H."/>
            <person name="Dinh H."/>
            <person name="Doddapaneni H."/>
            <person name="Downs B."/>
            <person name="Dugan-Rocha S."/>
            <person name="Elkadiri S."/>
            <person name="Gnanaolivu R.D."/>
            <person name="Hernandez B."/>
            <person name="Javaid M."/>
            <person name="Jayaseelan J.C."/>
            <person name="Lee S."/>
            <person name="Li M."/>
            <person name="Ming W."/>
            <person name="Munidasa M."/>
            <person name="Muniz J."/>
            <person name="Nguyen L."/>
            <person name="Ongeri F."/>
            <person name="Osuji N."/>
            <person name="Pu L.-L."/>
            <person name="Puazo M."/>
            <person name="Qu C."/>
            <person name="Quiroz J."/>
            <person name="Raj R."/>
            <person name="Weissenberger G."/>
            <person name="Xin Y."/>
            <person name="Zou X."/>
            <person name="Han Y."/>
            <person name="Richards S."/>
            <person name="Worley K."/>
            <person name="Muzny D."/>
            <person name="Gibbs R."/>
        </authorList>
    </citation>
    <scope>NUCLEOTIDE SEQUENCE</scope>
    <source>
        <strain evidence="8">Sampled in the wild</strain>
    </source>
</reference>
<dbReference type="PRINTS" id="PR00190">
    <property type="entry name" value="ACTIN"/>
</dbReference>
<dbReference type="FunFam" id="3.30.420.40:FF:000058">
    <property type="entry name" value="Putative actin-related protein 5"/>
    <property type="match status" value="1"/>
</dbReference>
<protein>
    <recommendedName>
        <fullName evidence="10">Actin</fullName>
    </recommendedName>
</protein>